<accession>A0A845SJZ7</accession>
<proteinExistence type="predicted"/>
<dbReference type="RefSeq" id="WP_162366984.1">
    <property type="nucleotide sequence ID" value="NZ_WUBS01000011.1"/>
</dbReference>
<keyword evidence="1" id="KW-1133">Transmembrane helix</keyword>
<dbReference type="EMBL" id="WUBS01000011">
    <property type="protein sequence ID" value="NDL64269.1"/>
    <property type="molecule type" value="Genomic_DNA"/>
</dbReference>
<feature type="transmembrane region" description="Helical" evidence="1">
    <location>
        <begin position="60"/>
        <end position="80"/>
    </location>
</feature>
<protein>
    <submittedName>
        <fullName evidence="2">TIGR03758 family integrating conjugative element protein</fullName>
    </submittedName>
</protein>
<gene>
    <name evidence="2" type="ORF">GRH90_16130</name>
</gene>
<dbReference type="Pfam" id="PF11660">
    <property type="entry name" value="DUF3262"/>
    <property type="match status" value="1"/>
</dbReference>
<reference evidence="2 3" key="2">
    <citation type="submission" date="2020-02" db="EMBL/GenBank/DDBJ databases">
        <title>The new genus of Enterobacteriales.</title>
        <authorList>
            <person name="Kim I.S."/>
        </authorList>
    </citation>
    <scope>NUCLEOTIDE SEQUENCE [LARGE SCALE GENOMIC DNA]</scope>
    <source>
        <strain evidence="2 3">SAP-6</strain>
    </source>
</reference>
<keyword evidence="1" id="KW-0812">Transmembrane</keyword>
<evidence type="ECO:0000313" key="2">
    <source>
        <dbReference type="EMBL" id="NDL64269.1"/>
    </source>
</evidence>
<dbReference type="Proteomes" id="UP000461443">
    <property type="component" value="Unassembled WGS sequence"/>
</dbReference>
<keyword evidence="1" id="KW-0472">Membrane</keyword>
<organism evidence="2 3">
    <name type="scientific">Acerihabitans arboris</name>
    <dbReference type="NCBI Taxonomy" id="2691583"/>
    <lineage>
        <taxon>Bacteria</taxon>
        <taxon>Pseudomonadati</taxon>
        <taxon>Pseudomonadota</taxon>
        <taxon>Gammaproteobacteria</taxon>
        <taxon>Enterobacterales</taxon>
        <taxon>Pectobacteriaceae</taxon>
        <taxon>Acerihabitans</taxon>
    </lineage>
</organism>
<evidence type="ECO:0000256" key="1">
    <source>
        <dbReference type="SAM" id="Phobius"/>
    </source>
</evidence>
<feature type="transmembrane region" description="Helical" evidence="1">
    <location>
        <begin position="26"/>
        <end position="48"/>
    </location>
</feature>
<name>A0A845SJZ7_9GAMM</name>
<dbReference type="InterPro" id="IPR021676">
    <property type="entry name" value="DUF3262"/>
</dbReference>
<keyword evidence="3" id="KW-1185">Reference proteome</keyword>
<dbReference type="AlphaFoldDB" id="A0A845SJZ7"/>
<sequence>MSMTSAQQSAWNAGVGGNAAPADLNLLILGCLFGCLLLFAAWSLLQAYRGVKNKTVRMDTLAETAIRLVLLILLSLFFYAH</sequence>
<dbReference type="NCBIfam" id="TIGR03758">
    <property type="entry name" value="conj_TIGR03758"/>
    <property type="match status" value="1"/>
</dbReference>
<evidence type="ECO:0000313" key="3">
    <source>
        <dbReference type="Proteomes" id="UP000461443"/>
    </source>
</evidence>
<comment type="caution">
    <text evidence="2">The sequence shown here is derived from an EMBL/GenBank/DDBJ whole genome shotgun (WGS) entry which is preliminary data.</text>
</comment>
<reference evidence="2 3" key="1">
    <citation type="submission" date="2019-12" db="EMBL/GenBank/DDBJ databases">
        <authorList>
            <person name="Lee S.D."/>
        </authorList>
    </citation>
    <scope>NUCLEOTIDE SEQUENCE [LARGE SCALE GENOMIC DNA]</scope>
    <source>
        <strain evidence="2 3">SAP-6</strain>
    </source>
</reference>